<feature type="compositionally biased region" description="Basic and acidic residues" evidence="1">
    <location>
        <begin position="299"/>
        <end position="308"/>
    </location>
</feature>
<dbReference type="EMBL" id="VLJV01000001">
    <property type="protein sequence ID" value="TWH19777.1"/>
    <property type="molecule type" value="Genomic_DNA"/>
</dbReference>
<feature type="compositionally biased region" description="Basic and acidic residues" evidence="1">
    <location>
        <begin position="273"/>
        <end position="288"/>
    </location>
</feature>
<evidence type="ECO:0000313" key="4">
    <source>
        <dbReference type="Proteomes" id="UP000317303"/>
    </source>
</evidence>
<dbReference type="InterPro" id="IPR051704">
    <property type="entry name" value="FAD_aromatic-hydroxylase"/>
</dbReference>
<name>A0A660CCY0_9PSEU</name>
<reference evidence="3 4" key="1">
    <citation type="submission" date="2019-07" db="EMBL/GenBank/DDBJ databases">
        <title>R&amp;d 2014.</title>
        <authorList>
            <person name="Klenk H.-P."/>
        </authorList>
    </citation>
    <scope>NUCLEOTIDE SEQUENCE [LARGE SCALE GENOMIC DNA]</scope>
    <source>
        <strain evidence="3 4">DSM 43194</strain>
    </source>
</reference>
<keyword evidence="4" id="KW-1185">Reference proteome</keyword>
<evidence type="ECO:0000313" key="3">
    <source>
        <dbReference type="EMBL" id="TWH19777.1"/>
    </source>
</evidence>
<dbReference type="Pfam" id="PF01494">
    <property type="entry name" value="FAD_binding_3"/>
    <property type="match status" value="1"/>
</dbReference>
<protein>
    <submittedName>
        <fullName evidence="3">2-polyprenyl-6-methoxyphenol hydroxylase-like FAD-dependent oxidoreductase</fullName>
    </submittedName>
</protein>
<dbReference type="GO" id="GO:0071949">
    <property type="term" value="F:FAD binding"/>
    <property type="evidence" value="ECO:0007669"/>
    <property type="project" value="InterPro"/>
</dbReference>
<feature type="domain" description="FAD-binding" evidence="2">
    <location>
        <begin position="12"/>
        <end position="221"/>
    </location>
</feature>
<dbReference type="AlphaFoldDB" id="A0A660CCY0"/>
<dbReference type="OrthoDB" id="3356051at2"/>
<dbReference type="SUPFAM" id="SSF51905">
    <property type="entry name" value="FAD/NAD(P)-binding domain"/>
    <property type="match status" value="1"/>
</dbReference>
<dbReference type="PRINTS" id="PR00420">
    <property type="entry name" value="RNGMNOXGNASE"/>
</dbReference>
<dbReference type="InterPro" id="IPR036188">
    <property type="entry name" value="FAD/NAD-bd_sf"/>
</dbReference>
<evidence type="ECO:0000256" key="1">
    <source>
        <dbReference type="SAM" id="MobiDB-lite"/>
    </source>
</evidence>
<evidence type="ECO:0000259" key="2">
    <source>
        <dbReference type="Pfam" id="PF01494"/>
    </source>
</evidence>
<dbReference type="Gene3D" id="3.30.9.10">
    <property type="entry name" value="D-Amino Acid Oxidase, subunit A, domain 2"/>
    <property type="match status" value="1"/>
</dbReference>
<proteinExistence type="predicted"/>
<feature type="region of interest" description="Disordered" evidence="1">
    <location>
        <begin position="272"/>
        <end position="328"/>
    </location>
</feature>
<sequence>MTRETAPSDRTAIIVGAGIAGLATALSLARAKWSVIVLERAARLRGGAFVVGFSGMGYEAATRLGLVEELRARASPWRPMQQVDGDGRGLAWMSEASQRALTGHRTVSILRGDLEGALYGAAQHVADIRFGQTVTDVTDGADGAVVTLRDGSRVAADLVIGADGAHSTVRRLVFGPEDRWRYDFGVKVASFEVIDPPTSVREKTTLLTAVGRSAGLYPQRDGRLSAFFTFVRDDAGTADAAASLGRAYGDLGWVWPDLIQRAVSAESIFAAPSDRRRADADSRDDHPGRSRRLPPAESRAPHRVDGRRSPRRPRQARRAPSDRVGGCRSAALRRARRCVGH</sequence>
<dbReference type="Gene3D" id="3.50.50.60">
    <property type="entry name" value="FAD/NAD(P)-binding domain"/>
    <property type="match status" value="1"/>
</dbReference>
<dbReference type="PANTHER" id="PTHR46865">
    <property type="entry name" value="OXIDOREDUCTASE-RELATED"/>
    <property type="match status" value="1"/>
</dbReference>
<organism evidence="3 4">
    <name type="scientific">Prauserella rugosa</name>
    <dbReference type="NCBI Taxonomy" id="43354"/>
    <lineage>
        <taxon>Bacteria</taxon>
        <taxon>Bacillati</taxon>
        <taxon>Actinomycetota</taxon>
        <taxon>Actinomycetes</taxon>
        <taxon>Pseudonocardiales</taxon>
        <taxon>Pseudonocardiaceae</taxon>
        <taxon>Prauserella</taxon>
    </lineage>
</organism>
<dbReference type="Proteomes" id="UP000317303">
    <property type="component" value="Unassembled WGS sequence"/>
</dbReference>
<gene>
    <name evidence="3" type="ORF">JD82_01610</name>
</gene>
<dbReference type="PANTHER" id="PTHR46865:SF8">
    <property type="entry name" value="POSSIBLE OXIDOREDUCTASE"/>
    <property type="match status" value="1"/>
</dbReference>
<accession>A0A660CCY0</accession>
<comment type="caution">
    <text evidence="3">The sequence shown here is derived from an EMBL/GenBank/DDBJ whole genome shotgun (WGS) entry which is preliminary data.</text>
</comment>
<dbReference type="InterPro" id="IPR002938">
    <property type="entry name" value="FAD-bd"/>
</dbReference>